<dbReference type="SUPFAM" id="SSF55048">
    <property type="entry name" value="Probable ACP-binding domain of malonyl-CoA ACP transacylase"/>
    <property type="match status" value="1"/>
</dbReference>
<evidence type="ECO:0000256" key="2">
    <source>
        <dbReference type="ARBA" id="ARBA00022679"/>
    </source>
</evidence>
<dbReference type="InterPro" id="IPR050858">
    <property type="entry name" value="Mal-CoA-ACP_Trans/PKS_FabD"/>
</dbReference>
<dbReference type="OrthoDB" id="541883at2759"/>
<name>I2GYN9_HENB6</name>
<reference evidence="5 6" key="1">
    <citation type="journal article" date="2011" name="Proc. Natl. Acad. Sci. U.S.A.">
        <title>Evolutionary erosion of yeast sex chromosomes by mating-type switching accidents.</title>
        <authorList>
            <person name="Gordon J.L."/>
            <person name="Armisen D."/>
            <person name="Proux-Wera E."/>
            <person name="Oheigeartaigh S.S."/>
            <person name="Byrne K.P."/>
            <person name="Wolfe K.H."/>
        </authorList>
    </citation>
    <scope>NUCLEOTIDE SEQUENCE [LARGE SCALE GENOMIC DNA]</scope>
    <source>
        <strain evidence="6">ATCC 34711 / CBS 6284 / DSM 70876 / NBRC 10599 / NRRL Y-10934 / UCD 77-7</strain>
    </source>
</reference>
<dbReference type="AlphaFoldDB" id="I2GYN9"/>
<dbReference type="Proteomes" id="UP000002866">
    <property type="component" value="Chromosome 2"/>
</dbReference>
<sequence>MLSLFTFPGQGSSANLLVFKSLLQNLPIVIKQKQINKELLNLIFQTPTNPGSKTVISALLFHHYTLNHNNTFTNAVSIGHSLGELSCLTINGLFNLQDAYEIANYRNDMMIKHTLNYLMQKKALSNEQFELVAILNKNSKKFDINLPEVEQLINNTSITIANINSKDQIVLTGLSKDIEILTPQLPSNLKLKKLINPNNIPFHNNAILNPLRLDLKNFMYTRLNSNVNKLKIPIISNYNCQLTESIDSAIENFIDSTVNTVQFNKSIDKLFTDNNTQKIPGKIVSFGPGNNIHNLLKKNLIIPQQTRDSMIDYTDVDSIVSLET</sequence>
<evidence type="ECO:0000256" key="3">
    <source>
        <dbReference type="ARBA" id="ARBA00023315"/>
    </source>
</evidence>
<dbReference type="InterPro" id="IPR001227">
    <property type="entry name" value="Ac_transferase_dom_sf"/>
</dbReference>
<dbReference type="EMBL" id="HE806317">
    <property type="protein sequence ID" value="CCH59241.1"/>
    <property type="molecule type" value="Genomic_DNA"/>
</dbReference>
<dbReference type="RefSeq" id="XP_004178760.1">
    <property type="nucleotide sequence ID" value="XM_004178712.1"/>
</dbReference>
<dbReference type="InterPro" id="IPR016035">
    <property type="entry name" value="Acyl_Trfase/lysoPLipase"/>
</dbReference>
<dbReference type="eggNOG" id="KOG2926">
    <property type="taxonomic scope" value="Eukaryota"/>
</dbReference>
<keyword evidence="6" id="KW-1185">Reference proteome</keyword>
<dbReference type="OMA" id="LRPIQEP"/>
<dbReference type="Gene3D" id="3.40.366.10">
    <property type="entry name" value="Malonyl-Coenzyme A Acyl Carrier Protein, domain 2"/>
    <property type="match status" value="1"/>
</dbReference>
<dbReference type="STRING" id="1071380.I2GYN9"/>
<dbReference type="PANTHER" id="PTHR42681:SF1">
    <property type="entry name" value="MALONYL-COA-ACYL CARRIER PROTEIN TRANSACYLASE, MITOCHONDRIAL"/>
    <property type="match status" value="1"/>
</dbReference>
<dbReference type="GeneID" id="14494060"/>
<dbReference type="GO" id="GO:0004314">
    <property type="term" value="F:[acyl-carrier-protein] S-malonyltransferase activity"/>
    <property type="evidence" value="ECO:0007669"/>
    <property type="project" value="UniProtKB-EC"/>
</dbReference>
<protein>
    <recommendedName>
        <fullName evidence="1">[acyl-carrier-protein] S-malonyltransferase</fullName>
        <ecNumber evidence="1">2.3.1.39</ecNumber>
    </recommendedName>
</protein>
<dbReference type="SUPFAM" id="SSF52151">
    <property type="entry name" value="FabD/lysophospholipase-like"/>
    <property type="match status" value="1"/>
</dbReference>
<dbReference type="PANTHER" id="PTHR42681">
    <property type="entry name" value="MALONYL-COA-ACYL CARRIER PROTEIN TRANSACYLASE, MITOCHONDRIAL"/>
    <property type="match status" value="1"/>
</dbReference>
<dbReference type="FunCoup" id="I2GYN9">
    <property type="interactions" value="52"/>
</dbReference>
<dbReference type="InParanoid" id="I2GYN9"/>
<dbReference type="GO" id="GO:0005739">
    <property type="term" value="C:mitochondrion"/>
    <property type="evidence" value="ECO:0007669"/>
    <property type="project" value="EnsemblFungi"/>
</dbReference>
<accession>I2GYN9</accession>
<dbReference type="Gene3D" id="3.30.70.250">
    <property type="entry name" value="Malonyl-CoA ACP transacylase, ACP-binding"/>
    <property type="match status" value="1"/>
</dbReference>
<keyword evidence="3" id="KW-0012">Acyltransferase</keyword>
<evidence type="ECO:0000313" key="5">
    <source>
        <dbReference type="EMBL" id="CCH59241.1"/>
    </source>
</evidence>
<comment type="catalytic activity">
    <reaction evidence="4">
        <text>holo-[ACP] + malonyl-CoA = malonyl-[ACP] + CoA</text>
        <dbReference type="Rhea" id="RHEA:41792"/>
        <dbReference type="Rhea" id="RHEA-COMP:9623"/>
        <dbReference type="Rhea" id="RHEA-COMP:9685"/>
        <dbReference type="ChEBI" id="CHEBI:57287"/>
        <dbReference type="ChEBI" id="CHEBI:57384"/>
        <dbReference type="ChEBI" id="CHEBI:64479"/>
        <dbReference type="ChEBI" id="CHEBI:78449"/>
        <dbReference type="EC" id="2.3.1.39"/>
    </reaction>
</comment>
<keyword evidence="2" id="KW-0808">Transferase</keyword>
<evidence type="ECO:0000256" key="1">
    <source>
        <dbReference type="ARBA" id="ARBA00013258"/>
    </source>
</evidence>
<dbReference type="HOGENOM" id="CLU_832050_0_0_1"/>
<evidence type="ECO:0000256" key="4">
    <source>
        <dbReference type="ARBA" id="ARBA00048462"/>
    </source>
</evidence>
<dbReference type="EC" id="2.3.1.39" evidence="1"/>
<organism evidence="5 6">
    <name type="scientific">Henningerozyma blattae (strain ATCC 34711 / CBS 6284 / DSM 70876 / NBRC 10599 / NRRL Y-10934 / UCD 77-7)</name>
    <name type="common">Yeast</name>
    <name type="synonym">Tetrapisispora blattae</name>
    <dbReference type="NCBI Taxonomy" id="1071380"/>
    <lineage>
        <taxon>Eukaryota</taxon>
        <taxon>Fungi</taxon>
        <taxon>Dikarya</taxon>
        <taxon>Ascomycota</taxon>
        <taxon>Saccharomycotina</taxon>
        <taxon>Saccharomycetes</taxon>
        <taxon>Saccharomycetales</taxon>
        <taxon>Saccharomycetaceae</taxon>
        <taxon>Henningerozyma</taxon>
    </lineage>
</organism>
<gene>
    <name evidence="5" type="primary">TBLA0B04030</name>
    <name evidence="5" type="ORF">TBLA_0B04030</name>
</gene>
<dbReference type="GO" id="GO:0006633">
    <property type="term" value="P:fatty acid biosynthetic process"/>
    <property type="evidence" value="ECO:0007669"/>
    <property type="project" value="TreeGrafter"/>
</dbReference>
<proteinExistence type="predicted"/>
<dbReference type="KEGG" id="tbl:TBLA_0B04030"/>
<dbReference type="InterPro" id="IPR016036">
    <property type="entry name" value="Malonyl_transacylase_ACP-bd"/>
</dbReference>
<evidence type="ECO:0000313" key="6">
    <source>
        <dbReference type="Proteomes" id="UP000002866"/>
    </source>
</evidence>